<evidence type="ECO:0000256" key="8">
    <source>
        <dbReference type="ARBA" id="ARBA00023136"/>
    </source>
</evidence>
<accession>A0A2T4Z1M3</accession>
<keyword evidence="4 9" id="KW-0813">Transport</keyword>
<dbReference type="GO" id="GO:0022857">
    <property type="term" value="F:transmembrane transporter activity"/>
    <property type="evidence" value="ECO:0007669"/>
    <property type="project" value="UniProtKB-UniRule"/>
</dbReference>
<dbReference type="EMBL" id="PZZP01000003">
    <property type="protein sequence ID" value="PTM54653.1"/>
    <property type="molecule type" value="Genomic_DNA"/>
</dbReference>
<evidence type="ECO:0000313" key="10">
    <source>
        <dbReference type="EMBL" id="PTM54653.1"/>
    </source>
</evidence>
<dbReference type="HAMAP" id="MF_01461">
    <property type="entry name" value="EcfT"/>
    <property type="match status" value="1"/>
</dbReference>
<keyword evidence="7 9" id="KW-1133">Transmembrane helix</keyword>
<reference evidence="10 11" key="1">
    <citation type="submission" date="2018-04" db="EMBL/GenBank/DDBJ databases">
        <title>Genomic Encyclopedia of Archaeal and Bacterial Type Strains, Phase II (KMG-II): from individual species to whole genera.</title>
        <authorList>
            <person name="Goeker M."/>
        </authorList>
    </citation>
    <scope>NUCLEOTIDE SEQUENCE [LARGE SCALE GENOMIC DNA]</scope>
    <source>
        <strain evidence="10 11">DSM 45169</strain>
    </source>
</reference>
<evidence type="ECO:0000256" key="9">
    <source>
        <dbReference type="HAMAP-Rule" id="MF_01461"/>
    </source>
</evidence>
<evidence type="ECO:0000256" key="2">
    <source>
        <dbReference type="ARBA" id="ARBA00005660"/>
    </source>
</evidence>
<protein>
    <recommendedName>
        <fullName evidence="3 9">Energy-coupling factor transporter transmembrane protein EcfT</fullName>
        <shortName evidence="9">ECF transporter T component EcfT</shortName>
    </recommendedName>
</protein>
<dbReference type="OrthoDB" id="8075495at2"/>
<sequence length="267" mass="29744">MSALSNPILGQYVPGDSSLHRMDPRAKLIYVFLFMIVVFLANNGLTYGLLVVVTLTGLLLSGVPLLMVWRGLKPILFLIAFTAGLHLWMTRGGEVWVDWGWFTIYEEGVIQAVMIALRFLLLVVTGTLLTLTTSPIDLTDGLEKLLSPLTRVGVPAHELALMMSIALRFIPTLWEETDKIIKAQKARGASFESGGVWKRAKGFIAILIPLFISSFRRAEELAWAMEARGYQGGVGRTKLRELRYTRLDFLLWGVLTVVILALVGLRN</sequence>
<evidence type="ECO:0000256" key="1">
    <source>
        <dbReference type="ARBA" id="ARBA00004651"/>
    </source>
</evidence>
<comment type="similarity">
    <text evidence="2 9">Belongs to the energy-coupling factor EcfT family.</text>
</comment>
<dbReference type="Proteomes" id="UP000241639">
    <property type="component" value="Unassembled WGS sequence"/>
</dbReference>
<dbReference type="PANTHER" id="PTHR34857">
    <property type="entry name" value="SLL0384 PROTEIN"/>
    <property type="match status" value="1"/>
</dbReference>
<evidence type="ECO:0000256" key="6">
    <source>
        <dbReference type="ARBA" id="ARBA00022692"/>
    </source>
</evidence>
<dbReference type="GO" id="GO:0005886">
    <property type="term" value="C:plasma membrane"/>
    <property type="evidence" value="ECO:0007669"/>
    <property type="project" value="UniProtKB-SubCell"/>
</dbReference>
<comment type="subcellular location">
    <subcellularLocation>
        <location evidence="1 9">Cell membrane</location>
        <topology evidence="1 9">Multi-pass membrane protein</topology>
    </subcellularLocation>
</comment>
<keyword evidence="5 9" id="KW-1003">Cell membrane</keyword>
<keyword evidence="8 9" id="KW-0472">Membrane</keyword>
<evidence type="ECO:0000256" key="4">
    <source>
        <dbReference type="ARBA" id="ARBA00022448"/>
    </source>
</evidence>
<feature type="transmembrane region" description="Helical" evidence="9">
    <location>
        <begin position="109"/>
        <end position="131"/>
    </location>
</feature>
<dbReference type="InterPro" id="IPR024919">
    <property type="entry name" value="EcfT"/>
</dbReference>
<evidence type="ECO:0000256" key="7">
    <source>
        <dbReference type="ARBA" id="ARBA00022989"/>
    </source>
</evidence>
<gene>
    <name evidence="9" type="primary">ecfT</name>
    <name evidence="10" type="ORF">C8J48_3305</name>
</gene>
<keyword evidence="11" id="KW-1185">Reference proteome</keyword>
<evidence type="ECO:0000256" key="3">
    <source>
        <dbReference type="ARBA" id="ARBA00014042"/>
    </source>
</evidence>
<dbReference type="RefSeq" id="WP_107728296.1">
    <property type="nucleotide sequence ID" value="NZ_PZZP01000003.1"/>
</dbReference>
<feature type="transmembrane region" description="Helical" evidence="9">
    <location>
        <begin position="247"/>
        <end position="265"/>
    </location>
</feature>
<comment type="function">
    <text evidence="9">Transmembrane (T) component of an energy-coupling factor (ECF) ABC-transporter complex. Unlike classic ABC transporters this ECF transporter provides the energy necessary to transport a number of different substrates.</text>
</comment>
<dbReference type="AlphaFoldDB" id="A0A2T4Z1M3"/>
<dbReference type="CDD" id="cd16914">
    <property type="entry name" value="EcfT"/>
    <property type="match status" value="1"/>
</dbReference>
<comment type="caution">
    <text evidence="10">The sequence shown here is derived from an EMBL/GenBank/DDBJ whole genome shotgun (WGS) entry which is preliminary data.</text>
</comment>
<proteinExistence type="inferred from homology"/>
<dbReference type="Pfam" id="PF02361">
    <property type="entry name" value="CbiQ"/>
    <property type="match status" value="1"/>
</dbReference>
<organism evidence="10 11">
    <name type="scientific">Desmospora activa DSM 45169</name>
    <dbReference type="NCBI Taxonomy" id="1121389"/>
    <lineage>
        <taxon>Bacteria</taxon>
        <taxon>Bacillati</taxon>
        <taxon>Bacillota</taxon>
        <taxon>Bacilli</taxon>
        <taxon>Bacillales</taxon>
        <taxon>Thermoactinomycetaceae</taxon>
        <taxon>Desmospora</taxon>
    </lineage>
</organism>
<dbReference type="PANTHER" id="PTHR34857:SF2">
    <property type="entry name" value="SLL0384 PROTEIN"/>
    <property type="match status" value="1"/>
</dbReference>
<comment type="subunit">
    <text evidence="9">Forms a stable energy-coupling factor (ECF) transporter complex composed of 2 membrane-embedded substrate-binding proteins (S component), 2 ATP-binding proteins (A component) and 2 transmembrane proteins (T component).</text>
</comment>
<feature type="transmembrane region" description="Helical" evidence="9">
    <location>
        <begin position="28"/>
        <end position="60"/>
    </location>
</feature>
<dbReference type="InterPro" id="IPR003339">
    <property type="entry name" value="ABC/ECF_trnsptr_transmembrane"/>
</dbReference>
<keyword evidence="6 9" id="KW-0812">Transmembrane</keyword>
<evidence type="ECO:0000256" key="5">
    <source>
        <dbReference type="ARBA" id="ARBA00022475"/>
    </source>
</evidence>
<evidence type="ECO:0000313" key="11">
    <source>
        <dbReference type="Proteomes" id="UP000241639"/>
    </source>
</evidence>
<name>A0A2T4Z1M3_9BACL</name>
<feature type="transmembrane region" description="Helical" evidence="9">
    <location>
        <begin position="72"/>
        <end position="89"/>
    </location>
</feature>
<dbReference type="InterPro" id="IPR051611">
    <property type="entry name" value="ECF_transporter_component"/>
</dbReference>